<dbReference type="InterPro" id="IPR036465">
    <property type="entry name" value="vWFA_dom_sf"/>
</dbReference>
<evidence type="ECO:0000313" key="4">
    <source>
        <dbReference type="Proteomes" id="UP000216444"/>
    </source>
</evidence>
<reference evidence="3 4" key="1">
    <citation type="journal article" date="2017" name="BMC Genomics">
        <title>Comparative genomic and phylogenomic analyses of the Bifidobacteriaceae family.</title>
        <authorList>
            <person name="Lugli G.A."/>
            <person name="Milani C."/>
            <person name="Turroni F."/>
            <person name="Duranti S."/>
            <person name="Mancabelli L."/>
            <person name="Mangifesta M."/>
            <person name="Ferrario C."/>
            <person name="Modesto M."/>
            <person name="Mattarelli P."/>
            <person name="Jiri K."/>
            <person name="van Sinderen D."/>
            <person name="Ventura M."/>
        </authorList>
    </citation>
    <scope>NUCLEOTIDE SEQUENCE [LARGE SCALE GENOMIC DNA]</scope>
    <source>
        <strain evidence="3 4">DSM 100201</strain>
    </source>
</reference>
<sequence>MNVSNGLSTLRGLTLDPMFGWIISPILAVAVVGLTVVLTVRSLRQRPYADATAVDWTRRILASVMLAVMLLTPSVTLKTESRAVNATDVFIAVDVTGSMGVSDAQYGSEQTMSRIDAARQAVNGITKLYPDASFAAIAFGASGTLEVPLTPDARAIDNWAETLSLEPTSASSGSNLDKAVDPLLLATKNTRNQHPDDAIIVYYISDGEQTSTKSRRTFSSLRAYVNGAQTIGVGSPDGGQIPQIADDGSTADGQFVTDPSTGQPGISKLDEKTLKAIADEMSGTYVHVDAGRTLDQRDVQQTSKEWRMQSTYKQRDHNVPAIWPFAIVLAALMLWEAVAWMRTSRRLL</sequence>
<dbReference type="PROSITE" id="PS50234">
    <property type="entry name" value="VWFA"/>
    <property type="match status" value="1"/>
</dbReference>
<dbReference type="InterPro" id="IPR002035">
    <property type="entry name" value="VWF_A"/>
</dbReference>
<dbReference type="Pfam" id="PF13519">
    <property type="entry name" value="VWA_2"/>
    <property type="match status" value="1"/>
</dbReference>
<feature type="transmembrane region" description="Helical" evidence="1">
    <location>
        <begin position="60"/>
        <end position="77"/>
    </location>
</feature>
<dbReference type="Gene3D" id="3.40.50.410">
    <property type="entry name" value="von Willebrand factor, type A domain"/>
    <property type="match status" value="1"/>
</dbReference>
<dbReference type="PANTHER" id="PTHR37947:SF1">
    <property type="entry name" value="BLL2462 PROTEIN"/>
    <property type="match status" value="1"/>
</dbReference>
<comment type="caution">
    <text evidence="3">The sequence shown here is derived from an EMBL/GenBank/DDBJ whole genome shotgun (WGS) entry which is preliminary data.</text>
</comment>
<name>A0A261FHL2_9BIFI</name>
<keyword evidence="1" id="KW-1133">Transmembrane helix</keyword>
<dbReference type="SUPFAM" id="SSF53300">
    <property type="entry name" value="vWA-like"/>
    <property type="match status" value="1"/>
</dbReference>
<dbReference type="CDD" id="cd00198">
    <property type="entry name" value="vWFA"/>
    <property type="match status" value="1"/>
</dbReference>
<keyword evidence="4" id="KW-1185">Reference proteome</keyword>
<proteinExistence type="predicted"/>
<keyword evidence="1" id="KW-0812">Transmembrane</keyword>
<organism evidence="3 4">
    <name type="scientific">Bifidobacterium tissieri</name>
    <dbReference type="NCBI Taxonomy" id="1630162"/>
    <lineage>
        <taxon>Bacteria</taxon>
        <taxon>Bacillati</taxon>
        <taxon>Actinomycetota</taxon>
        <taxon>Actinomycetes</taxon>
        <taxon>Bifidobacteriales</taxon>
        <taxon>Bifidobacteriaceae</taxon>
        <taxon>Bifidobacterium</taxon>
    </lineage>
</organism>
<gene>
    <name evidence="3" type="ORF">BTIS_0725</name>
</gene>
<dbReference type="Proteomes" id="UP000216444">
    <property type="component" value="Unassembled WGS sequence"/>
</dbReference>
<protein>
    <submittedName>
        <fullName evidence="3">VWA domain-containing protein</fullName>
    </submittedName>
</protein>
<evidence type="ECO:0000313" key="3">
    <source>
        <dbReference type="EMBL" id="OZG58356.1"/>
    </source>
</evidence>
<evidence type="ECO:0000259" key="2">
    <source>
        <dbReference type="PROSITE" id="PS50234"/>
    </source>
</evidence>
<dbReference type="SMART" id="SM00327">
    <property type="entry name" value="VWA"/>
    <property type="match status" value="1"/>
</dbReference>
<feature type="transmembrane region" description="Helical" evidence="1">
    <location>
        <begin position="20"/>
        <end position="40"/>
    </location>
</feature>
<dbReference type="AlphaFoldDB" id="A0A261FHL2"/>
<keyword evidence="1" id="KW-0472">Membrane</keyword>
<dbReference type="PANTHER" id="PTHR37947">
    <property type="entry name" value="BLL2462 PROTEIN"/>
    <property type="match status" value="1"/>
</dbReference>
<feature type="transmembrane region" description="Helical" evidence="1">
    <location>
        <begin position="321"/>
        <end position="341"/>
    </location>
</feature>
<dbReference type="EMBL" id="MWWV01000004">
    <property type="protein sequence ID" value="OZG58356.1"/>
    <property type="molecule type" value="Genomic_DNA"/>
</dbReference>
<evidence type="ECO:0000256" key="1">
    <source>
        <dbReference type="SAM" id="Phobius"/>
    </source>
</evidence>
<feature type="domain" description="VWFA" evidence="2">
    <location>
        <begin position="88"/>
        <end position="277"/>
    </location>
</feature>
<accession>A0A261FHL2</accession>